<reference evidence="1 2" key="1">
    <citation type="submission" date="2019-02" db="EMBL/GenBank/DDBJ databases">
        <title>Deep-cultivation of Planctomycetes and their phenomic and genomic characterization uncovers novel biology.</title>
        <authorList>
            <person name="Wiegand S."/>
            <person name="Jogler M."/>
            <person name="Boedeker C."/>
            <person name="Pinto D."/>
            <person name="Vollmers J."/>
            <person name="Rivas-Marin E."/>
            <person name="Kohn T."/>
            <person name="Peeters S.H."/>
            <person name="Heuer A."/>
            <person name="Rast P."/>
            <person name="Oberbeckmann S."/>
            <person name="Bunk B."/>
            <person name="Jeske O."/>
            <person name="Meyerdierks A."/>
            <person name="Storesund J.E."/>
            <person name="Kallscheuer N."/>
            <person name="Luecker S."/>
            <person name="Lage O.M."/>
            <person name="Pohl T."/>
            <person name="Merkel B.J."/>
            <person name="Hornburger P."/>
            <person name="Mueller R.-W."/>
            <person name="Bruemmer F."/>
            <person name="Labrenz M."/>
            <person name="Spormann A.M."/>
            <person name="Op Den Camp H."/>
            <person name="Overmann J."/>
            <person name="Amann R."/>
            <person name="Jetten M.S.M."/>
            <person name="Mascher T."/>
            <person name="Medema M.H."/>
            <person name="Devos D.P."/>
            <person name="Kaster A.-K."/>
            <person name="Ovreas L."/>
            <person name="Rohde M."/>
            <person name="Galperin M.Y."/>
            <person name="Jogler C."/>
        </authorList>
    </citation>
    <scope>NUCLEOTIDE SEQUENCE [LARGE SCALE GENOMIC DNA]</scope>
    <source>
        <strain evidence="1 2">CA13</strain>
    </source>
</reference>
<dbReference type="Proteomes" id="UP000315010">
    <property type="component" value="Unassembled WGS sequence"/>
</dbReference>
<evidence type="ECO:0000313" key="2">
    <source>
        <dbReference type="Proteomes" id="UP000315010"/>
    </source>
</evidence>
<gene>
    <name evidence="1" type="ORF">CA13_05230</name>
</gene>
<keyword evidence="2" id="KW-1185">Reference proteome</keyword>
<evidence type="ECO:0000313" key="1">
    <source>
        <dbReference type="EMBL" id="TWT79125.1"/>
    </source>
</evidence>
<dbReference type="EMBL" id="SJPJ01000001">
    <property type="protein sequence ID" value="TWT79125.1"/>
    <property type="molecule type" value="Genomic_DNA"/>
</dbReference>
<dbReference type="OrthoDB" id="10002497at2"/>
<accession>A0A5C5YVW8</accession>
<protein>
    <recommendedName>
        <fullName evidence="3">Helix-turn-helix domain protein</fullName>
    </recommendedName>
</protein>
<sequence length="71" mass="7622">MSKDVQKESPELLPLRRMASRLGVPAAWLRDRAEAGEVPALRAGSRWLFRPDVVVPVVAAMAAPESKGGAV</sequence>
<evidence type="ECO:0008006" key="3">
    <source>
        <dbReference type="Google" id="ProtNLM"/>
    </source>
</evidence>
<dbReference type="AlphaFoldDB" id="A0A5C5YVW8"/>
<dbReference type="RefSeq" id="WP_146394407.1">
    <property type="nucleotide sequence ID" value="NZ_SJPJ01000001.1"/>
</dbReference>
<proteinExistence type="predicted"/>
<organism evidence="1 2">
    <name type="scientific">Novipirellula herctigrandis</name>
    <dbReference type="NCBI Taxonomy" id="2527986"/>
    <lineage>
        <taxon>Bacteria</taxon>
        <taxon>Pseudomonadati</taxon>
        <taxon>Planctomycetota</taxon>
        <taxon>Planctomycetia</taxon>
        <taxon>Pirellulales</taxon>
        <taxon>Pirellulaceae</taxon>
        <taxon>Novipirellula</taxon>
    </lineage>
</organism>
<comment type="caution">
    <text evidence="1">The sequence shown here is derived from an EMBL/GenBank/DDBJ whole genome shotgun (WGS) entry which is preliminary data.</text>
</comment>
<name>A0A5C5YVW8_9BACT</name>